<feature type="region of interest" description="Disordered" evidence="1">
    <location>
        <begin position="78"/>
        <end position="123"/>
    </location>
</feature>
<dbReference type="Proteomes" id="UP001295444">
    <property type="component" value="Chromosome 10"/>
</dbReference>
<organism evidence="3 4">
    <name type="scientific">Pelobates cultripes</name>
    <name type="common">Western spadefoot toad</name>
    <dbReference type="NCBI Taxonomy" id="61616"/>
    <lineage>
        <taxon>Eukaryota</taxon>
        <taxon>Metazoa</taxon>
        <taxon>Chordata</taxon>
        <taxon>Craniata</taxon>
        <taxon>Vertebrata</taxon>
        <taxon>Euteleostomi</taxon>
        <taxon>Amphibia</taxon>
        <taxon>Batrachia</taxon>
        <taxon>Anura</taxon>
        <taxon>Pelobatoidea</taxon>
        <taxon>Pelobatidae</taxon>
        <taxon>Pelobates</taxon>
    </lineage>
</organism>
<feature type="compositionally biased region" description="Basic residues" evidence="1">
    <location>
        <begin position="96"/>
        <end position="109"/>
    </location>
</feature>
<dbReference type="Pfam" id="PF23030">
    <property type="entry name" value="SCAF11-like_C"/>
    <property type="match status" value="1"/>
</dbReference>
<feature type="compositionally biased region" description="Basic and acidic residues" evidence="1">
    <location>
        <begin position="1"/>
        <end position="21"/>
    </location>
</feature>
<feature type="domain" description="SFR19-like C-terminal" evidence="2">
    <location>
        <begin position="185"/>
        <end position="239"/>
    </location>
</feature>
<dbReference type="InterPro" id="IPR042841">
    <property type="entry name" value="SCAF1"/>
</dbReference>
<dbReference type="InterPro" id="IPR057031">
    <property type="entry name" value="SFR19-like_C"/>
</dbReference>
<accession>A0AAD1WQH5</accession>
<reference evidence="3" key="1">
    <citation type="submission" date="2022-03" db="EMBL/GenBank/DDBJ databases">
        <authorList>
            <person name="Alioto T."/>
            <person name="Alioto T."/>
            <person name="Gomez Garrido J."/>
        </authorList>
    </citation>
    <scope>NUCLEOTIDE SEQUENCE</scope>
</reference>
<dbReference type="EMBL" id="OW240921">
    <property type="protein sequence ID" value="CAH2318964.1"/>
    <property type="molecule type" value="Genomic_DNA"/>
</dbReference>
<proteinExistence type="predicted"/>
<feature type="compositionally biased region" description="Basic and acidic residues" evidence="1">
    <location>
        <begin position="83"/>
        <end position="95"/>
    </location>
</feature>
<evidence type="ECO:0000256" key="1">
    <source>
        <dbReference type="SAM" id="MobiDB-lite"/>
    </source>
</evidence>
<gene>
    <name evidence="3" type="ORF">PECUL_23A031449</name>
</gene>
<dbReference type="AlphaFoldDB" id="A0AAD1WQH5"/>
<feature type="region of interest" description="Disordered" evidence="1">
    <location>
        <begin position="235"/>
        <end position="266"/>
    </location>
</feature>
<keyword evidence="4" id="KW-1185">Reference proteome</keyword>
<feature type="region of interest" description="Disordered" evidence="1">
    <location>
        <begin position="1"/>
        <end position="59"/>
    </location>
</feature>
<dbReference type="PANTHER" id="PTHR47013:SF1">
    <property type="entry name" value="SPLICING FACTOR, ARGININE_SERINE-RICH 19"/>
    <property type="match status" value="1"/>
</dbReference>
<evidence type="ECO:0000259" key="2">
    <source>
        <dbReference type="Pfam" id="PF23030"/>
    </source>
</evidence>
<evidence type="ECO:0000313" key="3">
    <source>
        <dbReference type="EMBL" id="CAH2318964.1"/>
    </source>
</evidence>
<name>A0AAD1WQH5_PELCU</name>
<dbReference type="GO" id="GO:0099122">
    <property type="term" value="F:RNA polymerase II C-terminal domain binding"/>
    <property type="evidence" value="ECO:0007669"/>
    <property type="project" value="TreeGrafter"/>
</dbReference>
<sequence length="266" mass="29800">MAEDSQDSKPTEQDVDKESKKNSNGTPDAAVPEQHQENCTSNDPQESHASEENTCNPEKLCPGQMIILKALQQVVGTTLQSESKTECRRTIEPKQKTSKLKKSCKKRALRKPDGSGESKMPSVENEIPIPEVTGSLLSSLDSALMYLENNYNTINSESRHGSDTVDALDFGDLHTEEEMEEVELRKEITKDDYKDILRKAVHKICHSKSGEINPVKVNNLIKAYVQRYKYFRKHGKKMEDDESSSGYRGSKDSGTMEKGLPPLPLI</sequence>
<evidence type="ECO:0000313" key="4">
    <source>
        <dbReference type="Proteomes" id="UP001295444"/>
    </source>
</evidence>
<dbReference type="PANTHER" id="PTHR47013">
    <property type="entry name" value="SPLICING FACTOR, ARGININE/SERINE-RICH 19"/>
    <property type="match status" value="1"/>
</dbReference>
<protein>
    <recommendedName>
        <fullName evidence="2">SFR19-like C-terminal domain-containing protein</fullName>
    </recommendedName>
</protein>